<reference evidence="4" key="1">
    <citation type="journal article" date="2019" name="Int. J. Syst. Evol. Microbiol.">
        <title>The Global Catalogue of Microorganisms (GCM) 10K type strain sequencing project: providing services to taxonomists for standard genome sequencing and annotation.</title>
        <authorList>
            <consortium name="The Broad Institute Genomics Platform"/>
            <consortium name="The Broad Institute Genome Sequencing Center for Infectious Disease"/>
            <person name="Wu L."/>
            <person name="Ma J."/>
        </authorList>
    </citation>
    <scope>NUCLEOTIDE SEQUENCE [LARGE SCALE GENOMIC DNA]</scope>
    <source>
        <strain evidence="4">LMG 24813</strain>
    </source>
</reference>
<keyword evidence="1" id="KW-0472">Membrane</keyword>
<dbReference type="InterPro" id="IPR050256">
    <property type="entry name" value="Glycosyltransferase_2"/>
</dbReference>
<evidence type="ECO:0000313" key="3">
    <source>
        <dbReference type="EMBL" id="MFC4201042.1"/>
    </source>
</evidence>
<feature type="transmembrane region" description="Helical" evidence="1">
    <location>
        <begin position="253"/>
        <end position="273"/>
    </location>
</feature>
<accession>A0ABV8P000</accession>
<proteinExistence type="predicted"/>
<keyword evidence="4" id="KW-1185">Reference proteome</keyword>
<name>A0ABV8P000_9BURK</name>
<dbReference type="Proteomes" id="UP001595848">
    <property type="component" value="Unassembled WGS sequence"/>
</dbReference>
<dbReference type="PANTHER" id="PTHR48090:SF7">
    <property type="entry name" value="RFBJ PROTEIN"/>
    <property type="match status" value="1"/>
</dbReference>
<dbReference type="PANTHER" id="PTHR48090">
    <property type="entry name" value="UNDECAPRENYL-PHOSPHATE 4-DEOXY-4-FORMAMIDO-L-ARABINOSE TRANSFERASE-RELATED"/>
    <property type="match status" value="1"/>
</dbReference>
<keyword evidence="1" id="KW-0812">Transmembrane</keyword>
<dbReference type="InterPro" id="IPR001173">
    <property type="entry name" value="Glyco_trans_2-like"/>
</dbReference>
<sequence length="332" mass="37038">MITEEQSIAVVIPAYKVKSHILQVIEKIGPEVSHIYVVDDCCPENSGDFVERNCADKRVEVIRCLQNLGVGGATMTGYKAAIEKGALVIVKIDGDGQMDPALISDFVEPIIAGIADYTKGNRFYELERVRAMPRIRLLGNAILSFMTKLSSGYWDFFDPTNGYTAIHRDVARCLPFSKISSRYFFESDMLFRLNTLRATVVDIPMDAKYENEVSNLKIKKIIAEFLLKHFSNFLKRIFYNYYLRDTSLASIELPLGIALLIFGVAFGGIHWVISAKEATPASAGTVMLSGLTILAGLQLILAFIGHDIASVPRRPFHLLRSTSLKKNKGYKN</sequence>
<evidence type="ECO:0000313" key="4">
    <source>
        <dbReference type="Proteomes" id="UP001595848"/>
    </source>
</evidence>
<feature type="transmembrane region" description="Helical" evidence="1">
    <location>
        <begin position="285"/>
        <end position="304"/>
    </location>
</feature>
<evidence type="ECO:0000256" key="1">
    <source>
        <dbReference type="SAM" id="Phobius"/>
    </source>
</evidence>
<protein>
    <submittedName>
        <fullName evidence="3">Glycosyltransferase family 2 protein</fullName>
    </submittedName>
</protein>
<dbReference type="RefSeq" id="WP_217963614.1">
    <property type="nucleotide sequence ID" value="NZ_JAHTBN010000002.1"/>
</dbReference>
<dbReference type="Pfam" id="PF00535">
    <property type="entry name" value="Glycos_transf_2"/>
    <property type="match status" value="1"/>
</dbReference>
<evidence type="ECO:0000259" key="2">
    <source>
        <dbReference type="Pfam" id="PF00535"/>
    </source>
</evidence>
<dbReference type="EMBL" id="JBHSBV010000003">
    <property type="protein sequence ID" value="MFC4201042.1"/>
    <property type="molecule type" value="Genomic_DNA"/>
</dbReference>
<organism evidence="3 4">
    <name type="scientific">Candidimonas humi</name>
    <dbReference type="NCBI Taxonomy" id="683355"/>
    <lineage>
        <taxon>Bacteria</taxon>
        <taxon>Pseudomonadati</taxon>
        <taxon>Pseudomonadota</taxon>
        <taxon>Betaproteobacteria</taxon>
        <taxon>Burkholderiales</taxon>
        <taxon>Alcaligenaceae</taxon>
        <taxon>Candidimonas</taxon>
    </lineage>
</organism>
<dbReference type="CDD" id="cd04179">
    <property type="entry name" value="DPM_DPG-synthase_like"/>
    <property type="match status" value="1"/>
</dbReference>
<gene>
    <name evidence="3" type="ORF">ACFOY1_08755</name>
</gene>
<keyword evidence="1" id="KW-1133">Transmembrane helix</keyword>
<comment type="caution">
    <text evidence="3">The sequence shown here is derived from an EMBL/GenBank/DDBJ whole genome shotgun (WGS) entry which is preliminary data.</text>
</comment>
<feature type="domain" description="Glycosyltransferase 2-like" evidence="2">
    <location>
        <begin position="10"/>
        <end position="173"/>
    </location>
</feature>